<dbReference type="PANTHER" id="PTHR44757:SF2">
    <property type="entry name" value="BIOFILM ARCHITECTURE MAINTENANCE PROTEIN MBAA"/>
    <property type="match status" value="1"/>
</dbReference>
<dbReference type="SUPFAM" id="SSF141868">
    <property type="entry name" value="EAL domain-like"/>
    <property type="match status" value="1"/>
</dbReference>
<reference evidence="6" key="2">
    <citation type="submission" date="2023-06" db="EMBL/GenBank/DDBJ databases">
        <authorList>
            <person name="Lucena T."/>
            <person name="Sun Q."/>
        </authorList>
    </citation>
    <scope>NUCLEOTIDE SEQUENCE</scope>
    <source>
        <strain evidence="6">CECT 7703</strain>
    </source>
</reference>
<accession>A0ABT8B9Q4</accession>
<dbReference type="CDD" id="cd01948">
    <property type="entry name" value="EAL"/>
    <property type="match status" value="1"/>
</dbReference>
<dbReference type="PANTHER" id="PTHR44757">
    <property type="entry name" value="DIGUANYLATE CYCLASE DGCP"/>
    <property type="match status" value="1"/>
</dbReference>
<dbReference type="InterPro" id="IPR043128">
    <property type="entry name" value="Rev_trsase/Diguanyl_cyclase"/>
</dbReference>
<evidence type="ECO:0000313" key="7">
    <source>
        <dbReference type="Proteomes" id="UP001180081"/>
    </source>
</evidence>
<feature type="domain" description="Response regulatory" evidence="2">
    <location>
        <begin position="8"/>
        <end position="125"/>
    </location>
</feature>
<sequence>MLTETLPILLLVDDKPENLESLEAVLDDGKRRFIRVASGQDALRILLNETIALVLMDVDMPELDGIEAVKLMRKNSRTRHIPVLLVTAHGEDEYASIDGLEAGAFDLMHKPIQPRILEAKVQQLLNQWALSETSKREMHDLAQVNAFLGDILNTVNEGISVVAPDLTQIYVNPAGSRLQGLTQSEVKGQTLHCWSDLQMDMLLGAYRSQHAIHSHAARIISAKEAALPVQLSCAPLPQQQGWVVAYQDITATLTLQEELAQLIVTDTLTGALNRNGFFQAVSTAVSRSLRHSQSLYLLYIDLDYFKDVNDTYGHATGDMLLQSFCERLRNQLRTHDALGRIGGDEFAILIEGALSETEISTIAEKLLRIQTQPYVIDGHSLLVSVSIGIANCPGDSTSAGDMLRAADMAMYQAKRNGRQSYRHYSAEMNAQVTARTMLRESLMYALEKEQFELVFQPQVSTLDGRIHGIEALLRWHHPTAGTISPAVFIPVLEDSGLIVEVSLWILRTACAQRMAWADILDDSVTMAVNLSARQFSDELICKHIQDVISDTGMPAHWLEVEVTESTVIEDIDKGRRILEDLHKLGIRTAMDDFGTGYSALAYLKQLPLDVLKIDRLFVANLANDTKDQAIARAIIGLAHELGMTLVAEGVETHEQYGLLSSMGCELIQGYLFSRPIPAIDFAKLALGQPLMNVR</sequence>
<dbReference type="InterPro" id="IPR000014">
    <property type="entry name" value="PAS"/>
</dbReference>
<dbReference type="Pfam" id="PF00563">
    <property type="entry name" value="EAL"/>
    <property type="match status" value="1"/>
</dbReference>
<evidence type="ECO:0000256" key="1">
    <source>
        <dbReference type="PROSITE-ProRule" id="PRU00169"/>
    </source>
</evidence>
<dbReference type="RefSeq" id="WP_290333643.1">
    <property type="nucleotide sequence ID" value="NZ_JAUFPU010000018.1"/>
</dbReference>
<dbReference type="Proteomes" id="UP001180081">
    <property type="component" value="Unassembled WGS sequence"/>
</dbReference>
<reference evidence="6" key="1">
    <citation type="journal article" date="2014" name="Int. J. Syst. Evol. Microbiol.">
        <title>Complete genome of a new Firmicutes species belonging to the dominant human colonic microbiota ('Ruminococcus bicirculans') reveals two chromosomes and a selective capacity to utilize plant glucans.</title>
        <authorList>
            <consortium name="NISC Comparative Sequencing Program"/>
            <person name="Wegmann U."/>
            <person name="Louis P."/>
            <person name="Goesmann A."/>
            <person name="Henrissat B."/>
            <person name="Duncan S.H."/>
            <person name="Flint H.J."/>
        </authorList>
    </citation>
    <scope>NUCLEOTIDE SEQUENCE</scope>
    <source>
        <strain evidence="6">CECT 7703</strain>
    </source>
</reference>
<dbReference type="SUPFAM" id="SSF55785">
    <property type="entry name" value="PYP-like sensor domain (PAS domain)"/>
    <property type="match status" value="1"/>
</dbReference>
<feature type="modified residue" description="4-aspartylphosphate" evidence="1">
    <location>
        <position position="57"/>
    </location>
</feature>
<keyword evidence="7" id="KW-1185">Reference proteome</keyword>
<dbReference type="Pfam" id="PF00072">
    <property type="entry name" value="Response_reg"/>
    <property type="match status" value="1"/>
</dbReference>
<dbReference type="InterPro" id="IPR029787">
    <property type="entry name" value="Nucleotide_cyclase"/>
</dbReference>
<feature type="domain" description="EAL" evidence="4">
    <location>
        <begin position="435"/>
        <end position="689"/>
    </location>
</feature>
<dbReference type="Gene3D" id="3.20.20.450">
    <property type="entry name" value="EAL domain"/>
    <property type="match status" value="1"/>
</dbReference>
<organism evidence="6 7">
    <name type="scientific">Chitinimonas viridis</name>
    <dbReference type="NCBI Taxonomy" id="664880"/>
    <lineage>
        <taxon>Bacteria</taxon>
        <taxon>Pseudomonadati</taxon>
        <taxon>Pseudomonadota</taxon>
        <taxon>Betaproteobacteria</taxon>
        <taxon>Neisseriales</taxon>
        <taxon>Chitinibacteraceae</taxon>
        <taxon>Chitinimonas</taxon>
    </lineage>
</organism>
<dbReference type="InterPro" id="IPR011006">
    <property type="entry name" value="CheY-like_superfamily"/>
</dbReference>
<gene>
    <name evidence="6" type="ORF">QWZ03_16110</name>
</gene>
<dbReference type="PROSITE" id="PS50883">
    <property type="entry name" value="EAL"/>
    <property type="match status" value="1"/>
</dbReference>
<dbReference type="InterPro" id="IPR035919">
    <property type="entry name" value="EAL_sf"/>
</dbReference>
<evidence type="ECO:0000259" key="4">
    <source>
        <dbReference type="PROSITE" id="PS50883"/>
    </source>
</evidence>
<dbReference type="Gene3D" id="3.30.70.270">
    <property type="match status" value="1"/>
</dbReference>
<dbReference type="SMART" id="SM00091">
    <property type="entry name" value="PAS"/>
    <property type="match status" value="1"/>
</dbReference>
<dbReference type="Gene3D" id="3.30.450.20">
    <property type="entry name" value="PAS domain"/>
    <property type="match status" value="1"/>
</dbReference>
<dbReference type="InterPro" id="IPR052155">
    <property type="entry name" value="Biofilm_reg_signaling"/>
</dbReference>
<dbReference type="InterPro" id="IPR000160">
    <property type="entry name" value="GGDEF_dom"/>
</dbReference>
<evidence type="ECO:0000259" key="5">
    <source>
        <dbReference type="PROSITE" id="PS50887"/>
    </source>
</evidence>
<dbReference type="CDD" id="cd01949">
    <property type="entry name" value="GGDEF"/>
    <property type="match status" value="1"/>
</dbReference>
<proteinExistence type="predicted"/>
<dbReference type="SUPFAM" id="SSF52172">
    <property type="entry name" value="CheY-like"/>
    <property type="match status" value="1"/>
</dbReference>
<dbReference type="EMBL" id="JAUFPU010000018">
    <property type="protein sequence ID" value="MDN3578293.1"/>
    <property type="molecule type" value="Genomic_DNA"/>
</dbReference>
<dbReference type="InterPro" id="IPR035965">
    <property type="entry name" value="PAS-like_dom_sf"/>
</dbReference>
<feature type="domain" description="GGDEF" evidence="5">
    <location>
        <begin position="293"/>
        <end position="426"/>
    </location>
</feature>
<keyword evidence="1" id="KW-0597">Phosphoprotein</keyword>
<dbReference type="PROSITE" id="PS50887">
    <property type="entry name" value="GGDEF"/>
    <property type="match status" value="1"/>
</dbReference>
<evidence type="ECO:0000259" key="3">
    <source>
        <dbReference type="PROSITE" id="PS50112"/>
    </source>
</evidence>
<dbReference type="PROSITE" id="PS50112">
    <property type="entry name" value="PAS"/>
    <property type="match status" value="1"/>
</dbReference>
<dbReference type="Pfam" id="PF00990">
    <property type="entry name" value="GGDEF"/>
    <property type="match status" value="1"/>
</dbReference>
<dbReference type="PROSITE" id="PS50110">
    <property type="entry name" value="RESPONSE_REGULATORY"/>
    <property type="match status" value="1"/>
</dbReference>
<evidence type="ECO:0000259" key="2">
    <source>
        <dbReference type="PROSITE" id="PS50110"/>
    </source>
</evidence>
<dbReference type="NCBIfam" id="TIGR00229">
    <property type="entry name" value="sensory_box"/>
    <property type="match status" value="1"/>
</dbReference>
<dbReference type="InterPro" id="IPR001633">
    <property type="entry name" value="EAL_dom"/>
</dbReference>
<evidence type="ECO:0000313" key="6">
    <source>
        <dbReference type="EMBL" id="MDN3578293.1"/>
    </source>
</evidence>
<dbReference type="Gene3D" id="3.40.50.2300">
    <property type="match status" value="1"/>
</dbReference>
<dbReference type="SMART" id="SM00448">
    <property type="entry name" value="REC"/>
    <property type="match status" value="1"/>
</dbReference>
<dbReference type="SUPFAM" id="SSF55073">
    <property type="entry name" value="Nucleotide cyclase"/>
    <property type="match status" value="1"/>
</dbReference>
<feature type="domain" description="PAS" evidence="3">
    <location>
        <begin position="144"/>
        <end position="191"/>
    </location>
</feature>
<dbReference type="NCBIfam" id="TIGR00254">
    <property type="entry name" value="GGDEF"/>
    <property type="match status" value="1"/>
</dbReference>
<dbReference type="SMART" id="SM00052">
    <property type="entry name" value="EAL"/>
    <property type="match status" value="1"/>
</dbReference>
<comment type="caution">
    <text evidence="6">The sequence shown here is derived from an EMBL/GenBank/DDBJ whole genome shotgun (WGS) entry which is preliminary data.</text>
</comment>
<dbReference type="SMART" id="SM00267">
    <property type="entry name" value="GGDEF"/>
    <property type="match status" value="1"/>
</dbReference>
<protein>
    <submittedName>
        <fullName evidence="6">EAL domain-containing protein</fullName>
    </submittedName>
</protein>
<dbReference type="InterPro" id="IPR001789">
    <property type="entry name" value="Sig_transdc_resp-reg_receiver"/>
</dbReference>
<name>A0ABT8B9Q4_9NEIS</name>